<feature type="transmembrane region" description="Helical" evidence="1">
    <location>
        <begin position="21"/>
        <end position="41"/>
    </location>
</feature>
<gene>
    <name evidence="2" type="ORF">E6H03_02625</name>
</gene>
<keyword evidence="1" id="KW-1133">Transmembrane helix</keyword>
<keyword evidence="1" id="KW-0472">Membrane</keyword>
<dbReference type="Proteomes" id="UP000318093">
    <property type="component" value="Unassembled WGS sequence"/>
</dbReference>
<evidence type="ECO:0000256" key="1">
    <source>
        <dbReference type="SAM" id="Phobius"/>
    </source>
</evidence>
<dbReference type="AlphaFoldDB" id="A0A537JKV5"/>
<evidence type="ECO:0000313" key="3">
    <source>
        <dbReference type="Proteomes" id="UP000318093"/>
    </source>
</evidence>
<protein>
    <submittedName>
        <fullName evidence="2">Uncharacterized protein</fullName>
    </submittedName>
</protein>
<proteinExistence type="predicted"/>
<evidence type="ECO:0000313" key="2">
    <source>
        <dbReference type="EMBL" id="TMI84100.1"/>
    </source>
</evidence>
<name>A0A537JKV5_9BACT</name>
<organism evidence="2 3">
    <name type="scientific">Candidatus Segetimicrobium genomatis</name>
    <dbReference type="NCBI Taxonomy" id="2569760"/>
    <lineage>
        <taxon>Bacteria</taxon>
        <taxon>Bacillati</taxon>
        <taxon>Candidatus Sysuimicrobiota</taxon>
        <taxon>Candidatus Sysuimicrobiia</taxon>
        <taxon>Candidatus Sysuimicrobiales</taxon>
        <taxon>Candidatus Segetimicrobiaceae</taxon>
        <taxon>Candidatus Segetimicrobium</taxon>
    </lineage>
</organism>
<reference evidence="2 3" key="1">
    <citation type="journal article" date="2019" name="Nat. Microbiol.">
        <title>Mediterranean grassland soil C-N compound turnover is dependent on rainfall and depth, and is mediated by genomically divergent microorganisms.</title>
        <authorList>
            <person name="Diamond S."/>
            <person name="Andeer P.F."/>
            <person name="Li Z."/>
            <person name="Crits-Christoph A."/>
            <person name="Burstein D."/>
            <person name="Anantharaman K."/>
            <person name="Lane K.R."/>
            <person name="Thomas B.C."/>
            <person name="Pan C."/>
            <person name="Northen T.R."/>
            <person name="Banfield J.F."/>
        </authorList>
    </citation>
    <scope>NUCLEOTIDE SEQUENCE [LARGE SCALE GENOMIC DNA]</scope>
    <source>
        <strain evidence="2">NP_6</strain>
    </source>
</reference>
<keyword evidence="1" id="KW-0812">Transmembrane</keyword>
<dbReference type="SUPFAM" id="SSF159245">
    <property type="entry name" value="AttH-like"/>
    <property type="match status" value="1"/>
</dbReference>
<accession>A0A537JKV5</accession>
<sequence>MSSPIWMLAWRSLADRPRRSLLLLVGYGIGVAVMIALLSVGDALLAQARDRDLVSGGDVVLLPEGIDPNVLKVNGVTDLSFTIQQAGFITREILLGPRFAPAIAAAAPQIIARQIYVRAPGRVVPAIATAGIPSLDSAAGVTAAVPGAEDTPRDRAWLAPAPGALIDRIDRFHRPPPAARPAWAEWDYFNFIDPATGAYGYLTILAGGQGRGGVFLRIKQPGRAVEDIAIPAAVRPGDLGFDSADQRIGPAQVRNAGGRYHIMVNDARARVDLWLIPDPGFYLPPGETAGDTVISGYVVPAVRGRVRGEIRTRDISLRLERAAGYHDHNWGTWRGVTWEWGEGGGEAMPLPARHGATAAAGGNVLAHAGGAVLYGELHVAGSAPGVGGRPAALFVWARPQPDSAPRGGAFLAAMPVTAIRYEGWHPGPVLAGRRVPAPADVTVEAGAGADHISVHIRVWDALASIAGQGGS</sequence>
<dbReference type="EMBL" id="VBAN01000078">
    <property type="protein sequence ID" value="TMI84100.1"/>
    <property type="molecule type" value="Genomic_DNA"/>
</dbReference>
<feature type="non-terminal residue" evidence="2">
    <location>
        <position position="471"/>
    </location>
</feature>
<comment type="caution">
    <text evidence="2">The sequence shown here is derived from an EMBL/GenBank/DDBJ whole genome shotgun (WGS) entry which is preliminary data.</text>
</comment>